<feature type="domain" description="FAD/NAD(P)-binding" evidence="2">
    <location>
        <begin position="4"/>
        <end position="303"/>
    </location>
</feature>
<evidence type="ECO:0000313" key="4">
    <source>
        <dbReference type="Proteomes" id="UP000182569"/>
    </source>
</evidence>
<dbReference type="PRINTS" id="PR00469">
    <property type="entry name" value="PNDRDTASEII"/>
</dbReference>
<dbReference type="InterPro" id="IPR051691">
    <property type="entry name" value="Metab_Enz_Cyan_OpOx_G3PDH"/>
</dbReference>
<dbReference type="SUPFAM" id="SSF51905">
    <property type="entry name" value="FAD/NAD(P)-binding domain"/>
    <property type="match status" value="1"/>
</dbReference>
<organism evidence="3 4">
    <name type="scientific">Clostridium estertheticum subsp. estertheticum</name>
    <dbReference type="NCBI Taxonomy" id="1552"/>
    <lineage>
        <taxon>Bacteria</taxon>
        <taxon>Bacillati</taxon>
        <taxon>Bacillota</taxon>
        <taxon>Clostridia</taxon>
        <taxon>Eubacteriales</taxon>
        <taxon>Clostridiaceae</taxon>
        <taxon>Clostridium</taxon>
    </lineage>
</organism>
<evidence type="ECO:0000313" key="3">
    <source>
        <dbReference type="EMBL" id="APC40471.1"/>
    </source>
</evidence>
<accession>A0A1J0GGR8</accession>
<dbReference type="PANTHER" id="PTHR42949">
    <property type="entry name" value="ANAEROBIC GLYCEROL-3-PHOSPHATE DEHYDROGENASE SUBUNIT B"/>
    <property type="match status" value="1"/>
</dbReference>
<keyword evidence="4" id="KW-1185">Reference proteome</keyword>
<dbReference type="PRINTS" id="PR00368">
    <property type="entry name" value="FADPNR"/>
</dbReference>
<dbReference type="InterPro" id="IPR036188">
    <property type="entry name" value="FAD/NAD-bd_sf"/>
</dbReference>
<keyword evidence="1" id="KW-0560">Oxidoreductase</keyword>
<dbReference type="GO" id="GO:0016491">
    <property type="term" value="F:oxidoreductase activity"/>
    <property type="evidence" value="ECO:0007669"/>
    <property type="project" value="UniProtKB-KW"/>
</dbReference>
<dbReference type="Pfam" id="PF07992">
    <property type="entry name" value="Pyr_redox_2"/>
    <property type="match status" value="1"/>
</dbReference>
<dbReference type="InterPro" id="IPR023753">
    <property type="entry name" value="FAD/NAD-binding_dom"/>
</dbReference>
<evidence type="ECO:0000256" key="1">
    <source>
        <dbReference type="ARBA" id="ARBA00023002"/>
    </source>
</evidence>
<sequence>MQEYDLIIIGGGPAGLAAAVSAKDQGIDSILILERDNQLGGILNQCIHNGFGLHTFKEELTGPEYSQRFIDKATDLKIEYKLNTMVLDVNSDKQVTAVNTEDGILELKANAIILAMGCRERPRGALNIPGSRCAGIYTAGTAQKYVNAEGLMPGKEVVILGSGDIGLIMARRMTLEGAKVKACVELMPHSSGLKRNIVQCLDDFNIPLKLSTTIINIHGHDRLCGVTIAKVDANRKPINGTEEYIACDTLLLSVGLLPENELSRKANIVLNKVTGGPIVDESMQTSIPGIFTCGNVLHVHDLVDNVTTESYTAGKNAADCIKGIHQEGQSVEVIATGGVRYTVPSTINPKNIGKAIDVRFRVGEVHTAAYISVYFDDVREMHLKKKILTPGEMESVKLTKAVFDKYSDCKKITIKVEKE</sequence>
<dbReference type="EMBL" id="CP015756">
    <property type="protein sequence ID" value="APC40471.1"/>
    <property type="molecule type" value="Genomic_DNA"/>
</dbReference>
<dbReference type="KEGG" id="ceu:A7L45_10535"/>
<dbReference type="PANTHER" id="PTHR42949:SF3">
    <property type="entry name" value="ANAEROBIC GLYCEROL-3-PHOSPHATE DEHYDROGENASE SUBUNIT B"/>
    <property type="match status" value="1"/>
</dbReference>
<evidence type="ECO:0000259" key="2">
    <source>
        <dbReference type="Pfam" id="PF07992"/>
    </source>
</evidence>
<dbReference type="OrthoDB" id="9776839at2"/>
<name>A0A1J0GGR8_9CLOT</name>
<protein>
    <submittedName>
        <fullName evidence="3">Pyridine nucleotide-disulfide oxidoreductase</fullName>
    </submittedName>
</protein>
<dbReference type="STRING" id="1552.A7L45_10535"/>
<gene>
    <name evidence="3" type="ORF">A7L45_10535</name>
</gene>
<dbReference type="Gene3D" id="3.50.50.60">
    <property type="entry name" value="FAD/NAD(P)-binding domain"/>
    <property type="match status" value="2"/>
</dbReference>
<reference evidence="4" key="1">
    <citation type="journal article" date="2016" name="Front. Microbiol.">
        <title>Complete Genome Sequence of Clostridium estertheticum DSM 8809, a Microbe Identified in Spoiled Vacuum Packed Beef.</title>
        <authorList>
            <person name="Yu Z."/>
            <person name="Gunn L."/>
            <person name="Brennan E."/>
            <person name="Reid R."/>
            <person name="Wall P.G."/>
            <person name="Gaora O.P."/>
            <person name="Hurley D."/>
            <person name="Bolton D."/>
            <person name="Fanning S."/>
        </authorList>
    </citation>
    <scope>NUCLEOTIDE SEQUENCE [LARGE SCALE GENOMIC DNA]</scope>
    <source>
        <strain evidence="4">DSM 8809</strain>
    </source>
</reference>
<dbReference type="Proteomes" id="UP000182569">
    <property type="component" value="Chromosome"/>
</dbReference>
<dbReference type="AlphaFoldDB" id="A0A1J0GGR8"/>
<dbReference type="RefSeq" id="WP_071612762.1">
    <property type="nucleotide sequence ID" value="NZ_CP015756.1"/>
</dbReference>
<proteinExistence type="predicted"/>